<sequence>MTGTLEDRLTELEVRLAFVDDTMNVLNDTVAAHEQQLLEMRLAMDRLRSELVAMRGSLTQDARDEPPPPHY</sequence>
<comment type="similarity">
    <text evidence="1">Belongs to the SlyX family.</text>
</comment>
<name>A0ABV9QYV7_9GAMM</name>
<proteinExistence type="inferred from homology"/>
<evidence type="ECO:0000313" key="2">
    <source>
        <dbReference type="EMBL" id="MFC4822257.1"/>
    </source>
</evidence>
<protein>
    <recommendedName>
        <fullName evidence="1">Protein SlyX homolog</fullName>
    </recommendedName>
</protein>
<dbReference type="Proteomes" id="UP001595886">
    <property type="component" value="Unassembled WGS sequence"/>
</dbReference>
<accession>A0ABV9QYV7</accession>
<dbReference type="PANTHER" id="PTHR36508">
    <property type="entry name" value="PROTEIN SLYX"/>
    <property type="match status" value="1"/>
</dbReference>
<dbReference type="Pfam" id="PF04102">
    <property type="entry name" value="SlyX"/>
    <property type="match status" value="1"/>
</dbReference>
<evidence type="ECO:0000256" key="1">
    <source>
        <dbReference type="HAMAP-Rule" id="MF_00715"/>
    </source>
</evidence>
<comment type="caution">
    <text evidence="2">The sequence shown here is derived from an EMBL/GenBank/DDBJ whole genome shotgun (WGS) entry which is preliminary data.</text>
</comment>
<dbReference type="PANTHER" id="PTHR36508:SF1">
    <property type="entry name" value="PROTEIN SLYX"/>
    <property type="match status" value="1"/>
</dbReference>
<dbReference type="Gene3D" id="1.20.5.300">
    <property type="match status" value="1"/>
</dbReference>
<evidence type="ECO:0000313" key="3">
    <source>
        <dbReference type="Proteomes" id="UP001595886"/>
    </source>
</evidence>
<dbReference type="EMBL" id="JBHSHD010000016">
    <property type="protein sequence ID" value="MFC4822257.1"/>
    <property type="molecule type" value="Genomic_DNA"/>
</dbReference>
<dbReference type="HAMAP" id="MF_00715">
    <property type="entry name" value="SlyX"/>
    <property type="match status" value="1"/>
</dbReference>
<organism evidence="2 3">
    <name type="scientific">Dokdonella ginsengisoli</name>
    <dbReference type="NCBI Taxonomy" id="363846"/>
    <lineage>
        <taxon>Bacteria</taxon>
        <taxon>Pseudomonadati</taxon>
        <taxon>Pseudomonadota</taxon>
        <taxon>Gammaproteobacteria</taxon>
        <taxon>Lysobacterales</taxon>
        <taxon>Rhodanobacteraceae</taxon>
        <taxon>Dokdonella</taxon>
    </lineage>
</organism>
<reference evidence="3" key="1">
    <citation type="journal article" date="2019" name="Int. J. Syst. Evol. Microbiol.">
        <title>The Global Catalogue of Microorganisms (GCM) 10K type strain sequencing project: providing services to taxonomists for standard genome sequencing and annotation.</title>
        <authorList>
            <consortium name="The Broad Institute Genomics Platform"/>
            <consortium name="The Broad Institute Genome Sequencing Center for Infectious Disease"/>
            <person name="Wu L."/>
            <person name="Ma J."/>
        </authorList>
    </citation>
    <scope>NUCLEOTIDE SEQUENCE [LARGE SCALE GENOMIC DNA]</scope>
    <source>
        <strain evidence="3">CCUG 30340</strain>
    </source>
</reference>
<dbReference type="InterPro" id="IPR007236">
    <property type="entry name" value="SlyX"/>
</dbReference>
<dbReference type="RefSeq" id="WP_380022537.1">
    <property type="nucleotide sequence ID" value="NZ_JBHSHD010000016.1"/>
</dbReference>
<gene>
    <name evidence="1" type="primary">slyX</name>
    <name evidence="2" type="ORF">ACFO6Q_18165</name>
</gene>
<keyword evidence="3" id="KW-1185">Reference proteome</keyword>